<dbReference type="InterPro" id="IPR019251">
    <property type="entry name" value="DUF2231_TM"/>
</dbReference>
<feature type="transmembrane region" description="Helical" evidence="1">
    <location>
        <begin position="43"/>
        <end position="61"/>
    </location>
</feature>
<gene>
    <name evidence="3" type="ORF">MNBD_UNCLBAC01-2147</name>
</gene>
<feature type="domain" description="DUF2231" evidence="2">
    <location>
        <begin position="6"/>
        <end position="140"/>
    </location>
</feature>
<name>A0A3B1CXY9_9ZZZZ</name>
<protein>
    <recommendedName>
        <fullName evidence="2">DUF2231 domain-containing protein</fullName>
    </recommendedName>
</protein>
<dbReference type="EMBL" id="UOGJ01000064">
    <property type="protein sequence ID" value="VAX35536.1"/>
    <property type="molecule type" value="Genomic_DNA"/>
</dbReference>
<organism evidence="3">
    <name type="scientific">hydrothermal vent metagenome</name>
    <dbReference type="NCBI Taxonomy" id="652676"/>
    <lineage>
        <taxon>unclassified sequences</taxon>
        <taxon>metagenomes</taxon>
        <taxon>ecological metagenomes</taxon>
    </lineage>
</organism>
<accession>A0A3B1CXY9</accession>
<keyword evidence="1" id="KW-0472">Membrane</keyword>
<keyword evidence="1" id="KW-1133">Transmembrane helix</keyword>
<sequence length="141" mass="16051">MLESLIPLHPKLVHFPIALFVSALIFDLLSFITKKESLHKTALSMYVFAAFLTPVVIRTGIWEVERISLNHPILDKHKQFASYTMWLSLMSLPILWVVKKEFSKLFRPIFFLLLLGVVSCVGITGHEGGTMVYEYGVGIEE</sequence>
<evidence type="ECO:0000256" key="1">
    <source>
        <dbReference type="SAM" id="Phobius"/>
    </source>
</evidence>
<feature type="transmembrane region" description="Helical" evidence="1">
    <location>
        <begin position="105"/>
        <end position="125"/>
    </location>
</feature>
<evidence type="ECO:0000313" key="3">
    <source>
        <dbReference type="EMBL" id="VAX35536.1"/>
    </source>
</evidence>
<dbReference type="AlphaFoldDB" id="A0A3B1CXY9"/>
<evidence type="ECO:0000259" key="2">
    <source>
        <dbReference type="Pfam" id="PF09990"/>
    </source>
</evidence>
<proteinExistence type="predicted"/>
<feature type="transmembrane region" description="Helical" evidence="1">
    <location>
        <begin position="81"/>
        <end position="98"/>
    </location>
</feature>
<feature type="transmembrane region" description="Helical" evidence="1">
    <location>
        <begin position="12"/>
        <end position="31"/>
    </location>
</feature>
<dbReference type="Pfam" id="PF09990">
    <property type="entry name" value="DUF2231"/>
    <property type="match status" value="1"/>
</dbReference>
<reference evidence="3" key="1">
    <citation type="submission" date="2018-06" db="EMBL/GenBank/DDBJ databases">
        <authorList>
            <person name="Zhirakovskaya E."/>
        </authorList>
    </citation>
    <scope>NUCLEOTIDE SEQUENCE</scope>
</reference>
<keyword evidence="1" id="KW-0812">Transmembrane</keyword>